<reference evidence="10 11" key="1">
    <citation type="submission" date="2020-08" db="EMBL/GenBank/DDBJ databases">
        <title>Genomic Encyclopedia of Type Strains, Phase IV (KMG-IV): sequencing the most valuable type-strain genomes for metagenomic binning, comparative biology and taxonomic classification.</title>
        <authorList>
            <person name="Goeker M."/>
        </authorList>
    </citation>
    <scope>NUCLEOTIDE SEQUENCE [LARGE SCALE GENOMIC DNA]</scope>
    <source>
        <strain evidence="10 11">DSM 45615</strain>
    </source>
</reference>
<dbReference type="Proteomes" id="UP000578449">
    <property type="component" value="Unassembled WGS sequence"/>
</dbReference>
<feature type="compositionally biased region" description="Polar residues" evidence="6">
    <location>
        <begin position="477"/>
        <end position="490"/>
    </location>
</feature>
<evidence type="ECO:0000259" key="8">
    <source>
        <dbReference type="Pfam" id="PF04542"/>
    </source>
</evidence>
<keyword evidence="7" id="KW-0812">Transmembrane</keyword>
<name>A0A840PCU6_9ACTN</name>
<organism evidence="10 11">
    <name type="scientific">Thermocatellispora tengchongensis</name>
    <dbReference type="NCBI Taxonomy" id="1073253"/>
    <lineage>
        <taxon>Bacteria</taxon>
        <taxon>Bacillati</taxon>
        <taxon>Actinomycetota</taxon>
        <taxon>Actinomycetes</taxon>
        <taxon>Streptosporangiales</taxon>
        <taxon>Streptosporangiaceae</taxon>
        <taxon>Thermocatellispora</taxon>
    </lineage>
</organism>
<dbReference type="RefSeq" id="WP_185053395.1">
    <property type="nucleotide sequence ID" value="NZ_BAABIX010000011.1"/>
</dbReference>
<dbReference type="Pfam" id="PF08281">
    <property type="entry name" value="Sigma70_r4_2"/>
    <property type="match status" value="1"/>
</dbReference>
<evidence type="ECO:0000256" key="5">
    <source>
        <dbReference type="ARBA" id="ARBA00023163"/>
    </source>
</evidence>
<gene>
    <name evidence="10" type="ORF">HNP84_006273</name>
</gene>
<dbReference type="InterPro" id="IPR013325">
    <property type="entry name" value="RNA_pol_sigma_r2"/>
</dbReference>
<dbReference type="InterPro" id="IPR039425">
    <property type="entry name" value="RNA_pol_sigma-70-like"/>
</dbReference>
<dbReference type="InterPro" id="IPR014284">
    <property type="entry name" value="RNA_pol_sigma-70_dom"/>
</dbReference>
<dbReference type="InterPro" id="IPR013249">
    <property type="entry name" value="RNA_pol_sigma70_r4_t2"/>
</dbReference>
<feature type="compositionally biased region" description="Acidic residues" evidence="6">
    <location>
        <begin position="345"/>
        <end position="356"/>
    </location>
</feature>
<feature type="region of interest" description="Disordered" evidence="6">
    <location>
        <begin position="271"/>
        <end position="292"/>
    </location>
</feature>
<sequence length="529" mass="55807">MPGWPNAGRADDHKLAEALRRMDAHAPASLYDAYAERLHDYACSLLRDEQAAAEAVHDAIVTAHASAGRLGEAAKLRAWLYALVRFQCAARERGRVTPPHGAPVREEPRGVEEPPADPELTDLVHDVLTELSRDEREALELAARHGLTPAEVGAVLGITSRQAGTRLGRAREHLELAAAAVLLARNGRAHCPDLSAMLDSWEGPLTQILRRRLSGHIGGCEVCTELRHRQVSAEKLLDLVPVAYPPLSLRRRVIDTCVNPEREQTRTVIMQRTEQTDKSGFPVTVERRSRRRPRRLTPVVIAAVCLLTATGAVIVVSGQDEGPGRTGNAQAAPEDGVFSPGPDVTPEDTELPEEPTEPASSPTPSRTRTTEAPEAEVPSAAPPPRKRRNAPRPAATRGPAAHSTARFSASCPGSLGEGGAGRITLSARGAAVTWSASAGGGLSVQPSSGRLKAGATASVWVVTTADAAGTGTVTFTSSAGSPSCTVSWSGSDDDISEPPTDDPVTPTADPSETPTSSDTTVTEHTVPAT</sequence>
<feature type="region of interest" description="Disordered" evidence="6">
    <location>
        <begin position="320"/>
        <end position="421"/>
    </location>
</feature>
<feature type="compositionally biased region" description="Low complexity" evidence="6">
    <location>
        <begin position="502"/>
        <end position="529"/>
    </location>
</feature>
<feature type="region of interest" description="Disordered" evidence="6">
    <location>
        <begin position="475"/>
        <end position="529"/>
    </location>
</feature>
<dbReference type="Gene3D" id="1.10.10.10">
    <property type="entry name" value="Winged helix-like DNA-binding domain superfamily/Winged helix DNA-binding domain"/>
    <property type="match status" value="1"/>
</dbReference>
<dbReference type="GO" id="GO:0003677">
    <property type="term" value="F:DNA binding"/>
    <property type="evidence" value="ECO:0007669"/>
    <property type="project" value="UniProtKB-KW"/>
</dbReference>
<comment type="similarity">
    <text evidence="1">Belongs to the sigma-70 factor family. ECF subfamily.</text>
</comment>
<dbReference type="CDD" id="cd06171">
    <property type="entry name" value="Sigma70_r4"/>
    <property type="match status" value="1"/>
</dbReference>
<dbReference type="InterPro" id="IPR036388">
    <property type="entry name" value="WH-like_DNA-bd_sf"/>
</dbReference>
<keyword evidence="4" id="KW-0238">DNA-binding</keyword>
<feature type="domain" description="RNA polymerase sigma factor 70 region 4 type 2" evidence="9">
    <location>
        <begin position="123"/>
        <end position="174"/>
    </location>
</feature>
<dbReference type="InterPro" id="IPR013324">
    <property type="entry name" value="RNA_pol_sigma_r3/r4-like"/>
</dbReference>
<dbReference type="PANTHER" id="PTHR43133:SF8">
    <property type="entry name" value="RNA POLYMERASE SIGMA FACTOR HI_1459-RELATED"/>
    <property type="match status" value="1"/>
</dbReference>
<keyword evidence="7" id="KW-1133">Transmembrane helix</keyword>
<evidence type="ECO:0000256" key="3">
    <source>
        <dbReference type="ARBA" id="ARBA00023082"/>
    </source>
</evidence>
<feature type="transmembrane region" description="Helical" evidence="7">
    <location>
        <begin position="296"/>
        <end position="316"/>
    </location>
</feature>
<evidence type="ECO:0000256" key="6">
    <source>
        <dbReference type="SAM" id="MobiDB-lite"/>
    </source>
</evidence>
<accession>A0A840PCU6</accession>
<evidence type="ECO:0000259" key="9">
    <source>
        <dbReference type="Pfam" id="PF08281"/>
    </source>
</evidence>
<evidence type="ECO:0000313" key="10">
    <source>
        <dbReference type="EMBL" id="MBB5136526.1"/>
    </source>
</evidence>
<evidence type="ECO:0000256" key="4">
    <source>
        <dbReference type="ARBA" id="ARBA00023125"/>
    </source>
</evidence>
<dbReference type="Pfam" id="PF04542">
    <property type="entry name" value="Sigma70_r2"/>
    <property type="match status" value="1"/>
</dbReference>
<dbReference type="NCBIfam" id="TIGR02937">
    <property type="entry name" value="sigma70-ECF"/>
    <property type="match status" value="1"/>
</dbReference>
<keyword evidence="5" id="KW-0804">Transcription</keyword>
<dbReference type="AlphaFoldDB" id="A0A840PCU6"/>
<feature type="region of interest" description="Disordered" evidence="6">
    <location>
        <begin position="95"/>
        <end position="118"/>
    </location>
</feature>
<dbReference type="GO" id="GO:0006352">
    <property type="term" value="P:DNA-templated transcription initiation"/>
    <property type="evidence" value="ECO:0007669"/>
    <property type="project" value="InterPro"/>
</dbReference>
<comment type="caution">
    <text evidence="10">The sequence shown here is derived from an EMBL/GenBank/DDBJ whole genome shotgun (WGS) entry which is preliminary data.</text>
</comment>
<proteinExistence type="inferred from homology"/>
<keyword evidence="2" id="KW-0805">Transcription regulation</keyword>
<feature type="compositionally biased region" description="Basic and acidic residues" evidence="6">
    <location>
        <begin position="103"/>
        <end position="112"/>
    </location>
</feature>
<keyword evidence="11" id="KW-1185">Reference proteome</keyword>
<dbReference type="InterPro" id="IPR007627">
    <property type="entry name" value="RNA_pol_sigma70_r2"/>
</dbReference>
<dbReference type="Gene3D" id="1.10.1740.10">
    <property type="match status" value="1"/>
</dbReference>
<keyword evidence="3" id="KW-0731">Sigma factor</keyword>
<dbReference type="GO" id="GO:0016987">
    <property type="term" value="F:sigma factor activity"/>
    <property type="evidence" value="ECO:0007669"/>
    <property type="project" value="UniProtKB-KW"/>
</dbReference>
<feature type="compositionally biased region" description="Low complexity" evidence="6">
    <location>
        <begin position="357"/>
        <end position="379"/>
    </location>
</feature>
<feature type="compositionally biased region" description="Acidic residues" evidence="6">
    <location>
        <begin position="491"/>
        <end position="500"/>
    </location>
</feature>
<protein>
    <submittedName>
        <fullName evidence="10">RNA polymerase sigma factor (Sigma-70 family)</fullName>
    </submittedName>
</protein>
<dbReference type="PANTHER" id="PTHR43133">
    <property type="entry name" value="RNA POLYMERASE ECF-TYPE SIGMA FACTO"/>
    <property type="match status" value="1"/>
</dbReference>
<keyword evidence="7" id="KW-0472">Membrane</keyword>
<evidence type="ECO:0000313" key="11">
    <source>
        <dbReference type="Proteomes" id="UP000578449"/>
    </source>
</evidence>
<evidence type="ECO:0000256" key="1">
    <source>
        <dbReference type="ARBA" id="ARBA00010641"/>
    </source>
</evidence>
<feature type="compositionally biased region" description="Low complexity" evidence="6">
    <location>
        <begin position="391"/>
        <end position="401"/>
    </location>
</feature>
<dbReference type="SUPFAM" id="SSF88946">
    <property type="entry name" value="Sigma2 domain of RNA polymerase sigma factors"/>
    <property type="match status" value="1"/>
</dbReference>
<feature type="domain" description="RNA polymerase sigma-70 region 2" evidence="8">
    <location>
        <begin position="30"/>
        <end position="88"/>
    </location>
</feature>
<dbReference type="EMBL" id="JACHGN010000014">
    <property type="protein sequence ID" value="MBB5136526.1"/>
    <property type="molecule type" value="Genomic_DNA"/>
</dbReference>
<dbReference type="SUPFAM" id="SSF88659">
    <property type="entry name" value="Sigma3 and sigma4 domains of RNA polymerase sigma factors"/>
    <property type="match status" value="1"/>
</dbReference>
<evidence type="ECO:0000256" key="7">
    <source>
        <dbReference type="SAM" id="Phobius"/>
    </source>
</evidence>
<evidence type="ECO:0000256" key="2">
    <source>
        <dbReference type="ARBA" id="ARBA00023015"/>
    </source>
</evidence>